<dbReference type="Pfam" id="PF09424">
    <property type="entry name" value="YqeY"/>
    <property type="match status" value="1"/>
</dbReference>
<dbReference type="InterPro" id="IPR042184">
    <property type="entry name" value="YqeY/Aim41_N"/>
</dbReference>
<gene>
    <name evidence="1" type="ORF">R4146_05890</name>
</gene>
<dbReference type="Proteomes" id="UP001370590">
    <property type="component" value="Unassembled WGS sequence"/>
</dbReference>
<dbReference type="Gene3D" id="1.10.1510.10">
    <property type="entry name" value="Uncharacterised protein YqeY/AIM41 PF09424, N-terminal domain"/>
    <property type="match status" value="1"/>
</dbReference>
<dbReference type="InterPro" id="IPR023168">
    <property type="entry name" value="GatB_Yqey_C_2"/>
</dbReference>
<keyword evidence="2" id="KW-1185">Reference proteome</keyword>
<evidence type="ECO:0000313" key="1">
    <source>
        <dbReference type="EMBL" id="MEJ6400690.1"/>
    </source>
</evidence>
<name>A0ABU8SM92_9LACO</name>
<dbReference type="RefSeq" id="WP_339960494.1">
    <property type="nucleotide sequence ID" value="NZ_JAWMWH010000001.1"/>
</dbReference>
<evidence type="ECO:0000313" key="2">
    <source>
        <dbReference type="Proteomes" id="UP001370590"/>
    </source>
</evidence>
<dbReference type="PANTHER" id="PTHR28055:SF1">
    <property type="entry name" value="ALTERED INHERITANCE OF MITOCHONDRIA PROTEIN 41, MITOCHONDRIAL"/>
    <property type="match status" value="1"/>
</dbReference>
<reference evidence="1 2" key="1">
    <citation type="submission" date="2023-10" db="EMBL/GenBank/DDBJ databases">
        <title>Nicoliella lavandulae sp. nov. isolated from Lavandula angustifolia flowers.</title>
        <authorList>
            <person name="Alcantara C."/>
            <person name="Zuniga M."/>
            <person name="Landete J.M."/>
            <person name="Monedero V."/>
        </authorList>
    </citation>
    <scope>NUCLEOTIDE SEQUENCE [LARGE SCALE GENOMIC DNA]</scope>
    <source>
        <strain evidence="1 2">Es01</strain>
    </source>
</reference>
<sequence>MSLNSELTTDLKNAMKAHDKQSMGVIRLLKAALTNEQVKLGHDLNSEEEDNVVMKEYKQRKESIEEFKKGNRDDLVAEQEAQLKILDKYVPEQMSEDEINQVVKDTIAAVGASGKSDFGKVMGAVMPKVKGKADGSLVNKAVKEQLQ</sequence>
<dbReference type="EMBL" id="JAWMWH010000001">
    <property type="protein sequence ID" value="MEJ6400690.1"/>
    <property type="molecule type" value="Genomic_DNA"/>
</dbReference>
<dbReference type="PANTHER" id="PTHR28055">
    <property type="entry name" value="ALTERED INHERITANCE OF MITOCHONDRIA PROTEIN 41, MITOCHONDRIAL"/>
    <property type="match status" value="1"/>
</dbReference>
<dbReference type="Gene3D" id="1.10.10.410">
    <property type="match status" value="1"/>
</dbReference>
<dbReference type="InterPro" id="IPR003789">
    <property type="entry name" value="Asn/Gln_tRNA_amidoTrase-B-like"/>
</dbReference>
<organism evidence="1 2">
    <name type="scientific">Nicoliella lavandulae</name>
    <dbReference type="NCBI Taxonomy" id="3082954"/>
    <lineage>
        <taxon>Bacteria</taxon>
        <taxon>Bacillati</taxon>
        <taxon>Bacillota</taxon>
        <taxon>Bacilli</taxon>
        <taxon>Lactobacillales</taxon>
        <taxon>Lactobacillaceae</taxon>
        <taxon>Nicoliella</taxon>
    </lineage>
</organism>
<dbReference type="SUPFAM" id="SSF89095">
    <property type="entry name" value="GatB/YqeY motif"/>
    <property type="match status" value="1"/>
</dbReference>
<dbReference type="InterPro" id="IPR019004">
    <property type="entry name" value="YqeY/Aim41"/>
</dbReference>
<proteinExistence type="predicted"/>
<protein>
    <submittedName>
        <fullName evidence="1">GatB/YqeY domain-containing protein</fullName>
    </submittedName>
</protein>
<comment type="caution">
    <text evidence="1">The sequence shown here is derived from an EMBL/GenBank/DDBJ whole genome shotgun (WGS) entry which is preliminary data.</text>
</comment>
<accession>A0ABU8SM92</accession>